<dbReference type="Gene3D" id="1.25.10.10">
    <property type="entry name" value="Leucine-rich Repeat Variant"/>
    <property type="match status" value="3"/>
</dbReference>
<proteinExistence type="predicted"/>
<sequence>MELSPLIKKIGHSLMEIRVRALKSIICKLDHSLISVSDIVQEKMLFVYLLEWFNFPEVPMQEEVLELLSTLSEHPSAAQMLRDVGAVDFLTQLSPNVEPRLRAVIDGTLDQLFQLPELLPSHIMVYSHGQRTATPTGVAMHESVRCLKFSVFPWLSLTNTDRHILSSNESSLRSSNPNLVRSTCELLCDVIMQDFPAEIFLQRPSIVKSLLSLLRLGSGKGEASYLHLQALSCLRQLCVGLRRRLRFHQDPSFYSTKQDPVSQNSSFSYSQEVRGTQRSQASSPGAECSPRPSVVGRAGQRARGDGQDGDAASTRCVSVQGPGQTQSPADVANLELPDLGVEDILELQLQQLTLAQFTVAIMEHAIPLLKTDIFWGILAFNRQGSCRQEKRGEGRHAKLQVCMELLEDILSYHRSYSADTPHSCQVHHRMAYTGTAIFTIKLLQTILPPEKASDNLPENTATAIFHLCLDTSLGSSLPSIQETAVAYLEQVNSDSHDLYRRVTRAALWMESTCNFLKETKAEGEKNWLELLELADQAIDGLPFHQHLPIIKECVHICSYLYVKNLPSPLLQTESQKLLLKLLSHPSPPVKTETYECTLNLVKDCLGIQNVSRQEPAACGGVKFLIHHRVLYEISAFGLQDSAEKVNVAAKDILLFLLKGRLMMTASTWDRFNEALYPVMPILQVVLPCCCSPQSLDCLLEPCVCILRKLVYADPSLRHSLAHRNLLLLTLLRGTFTRQYNIPFQAATHHAVSPYCCVLPPSSDLLTLAPACQALQVAWNTAWYSGIDNLLKELHGTSTHVTEFHSNLKLSEAQVLSLQAVHLPTALQDCIKAIVTAAGHSSVTSALSRLSLYLLIERLALPHIPNHSCRDTLHSLSWQAAVTRFLQVCPACVEDERLLVGIVAFLNAYFKQIHTETASDPEDKDLRWILELLLNQTSTPSPGEPDELKTRVSRRLQKELTRFFNILLLRLAQTTDRLCLALAGPFKSQLAVRLLQSLRVSDAPRFYGLPSLERTLQGMVSLTAQPGWSSHCSDLEPILLCSKYLSGLLEVISSFYVEWGGNSMSFMGKGVTKNAVICLLHLSHEMMPDTRHHSIKTFWNWSLGNEAAAEEASASQLGLAWLIPLWVDRDQEVRFASLGLGAALSSVPSGCQALCASCQNISGGLWGTLLNILLDQQESSMVRREAAFILQNLLVMPMPANAEEAKDSHWQHPCVHDEVSGVSLVGLPALQALLYHCQYFQHVALSATKCYRGRYTFHPQPGAGATSGPRPHESNSLGRFFFLSLIIYQSFFSPTQCVNHWGGVSISCLLMYLTGQSDTDTSNSLASQDSRQGEPSDVEPVVMVTPDLMTAHCGLLTNLLAILPDFTLTAIRHNHCVEQMKRTHSQLHLESVRPSKASHRRKGEGYLKGVKLTVEILRSALYHNDECKVNARLTLALYALWPWLLLDDPIMEAVLELLCVYTANCTTACSCVCGGGPGVALGSKGTPSNSLMHSVMKLASGVAADNSPVQKLAFCLLANLAMSRDCRGLLQKNNFLQAFLSVPMPKAGGVKTTSIGCGSGSLLGLWLRLLVSLSFAEDGQQSILRVTGALELLADLAPHRRHALLTLHNLCFCPANKPHVITNDKAMKVLLSCLNSKEMETRSMGASALWALLHNNQRVHTDTHTQTQTQTLAQALKLYCSDSEFH</sequence>
<dbReference type="GO" id="GO:0005813">
    <property type="term" value="C:centrosome"/>
    <property type="evidence" value="ECO:0007669"/>
    <property type="project" value="InterPro"/>
</dbReference>
<dbReference type="Proteomes" id="UP000694568">
    <property type="component" value="Unplaced"/>
</dbReference>
<dbReference type="PANTHER" id="PTHR31691:SF1">
    <property type="entry name" value="ROTATIN"/>
    <property type="match status" value="1"/>
</dbReference>
<feature type="domain" description="Rotatin N-terminal" evidence="2">
    <location>
        <begin position="16"/>
        <end position="112"/>
    </location>
</feature>
<dbReference type="GO" id="GO:0032053">
    <property type="term" value="P:ciliary basal body organization"/>
    <property type="evidence" value="ECO:0007669"/>
    <property type="project" value="TreeGrafter"/>
</dbReference>
<evidence type="ECO:0000256" key="1">
    <source>
        <dbReference type="SAM" id="MobiDB-lite"/>
    </source>
</evidence>
<dbReference type="Pfam" id="PF14726">
    <property type="entry name" value="RTTN_N"/>
    <property type="match status" value="1"/>
</dbReference>
<name>A0A8C9Z5J3_SANLU</name>
<accession>A0A8C9Z5J3</accession>
<evidence type="ECO:0000259" key="2">
    <source>
        <dbReference type="Pfam" id="PF14726"/>
    </source>
</evidence>
<dbReference type="InterPro" id="IPR029249">
    <property type="entry name" value="Rotatin_N"/>
</dbReference>
<dbReference type="GO" id="GO:0010457">
    <property type="term" value="P:centriole-centriole cohesion"/>
    <property type="evidence" value="ECO:0007669"/>
    <property type="project" value="TreeGrafter"/>
</dbReference>
<dbReference type="GO" id="GO:0036064">
    <property type="term" value="C:ciliary basal body"/>
    <property type="evidence" value="ECO:0007669"/>
    <property type="project" value="InterPro"/>
</dbReference>
<reference evidence="3" key="1">
    <citation type="submission" date="2025-08" db="UniProtKB">
        <authorList>
            <consortium name="Ensembl"/>
        </authorList>
    </citation>
    <scope>IDENTIFICATION</scope>
</reference>
<dbReference type="SUPFAM" id="SSF48371">
    <property type="entry name" value="ARM repeat"/>
    <property type="match status" value="2"/>
</dbReference>
<dbReference type="InterPro" id="IPR011989">
    <property type="entry name" value="ARM-like"/>
</dbReference>
<evidence type="ECO:0000313" key="4">
    <source>
        <dbReference type="Proteomes" id="UP000694568"/>
    </source>
</evidence>
<dbReference type="InterPro" id="IPR016024">
    <property type="entry name" value="ARM-type_fold"/>
</dbReference>
<gene>
    <name evidence="3" type="primary">rttn</name>
</gene>
<organism evidence="3 4">
    <name type="scientific">Sander lucioperca</name>
    <name type="common">Pike-perch</name>
    <name type="synonym">Perca lucioperca</name>
    <dbReference type="NCBI Taxonomy" id="283035"/>
    <lineage>
        <taxon>Eukaryota</taxon>
        <taxon>Metazoa</taxon>
        <taxon>Chordata</taxon>
        <taxon>Craniata</taxon>
        <taxon>Vertebrata</taxon>
        <taxon>Euteleostomi</taxon>
        <taxon>Actinopterygii</taxon>
        <taxon>Neopterygii</taxon>
        <taxon>Teleostei</taxon>
        <taxon>Neoteleostei</taxon>
        <taxon>Acanthomorphata</taxon>
        <taxon>Eupercaria</taxon>
        <taxon>Perciformes</taxon>
        <taxon>Percoidei</taxon>
        <taxon>Percidae</taxon>
        <taxon>Luciopercinae</taxon>
        <taxon>Sander</taxon>
    </lineage>
</organism>
<reference evidence="3" key="2">
    <citation type="submission" date="2025-09" db="UniProtKB">
        <authorList>
            <consortium name="Ensembl"/>
        </authorList>
    </citation>
    <scope>IDENTIFICATION</scope>
</reference>
<feature type="compositionally biased region" description="Polar residues" evidence="1">
    <location>
        <begin position="253"/>
        <end position="283"/>
    </location>
</feature>
<dbReference type="InterPro" id="IPR030791">
    <property type="entry name" value="Rotatin"/>
</dbReference>
<dbReference type="GO" id="GO:0005814">
    <property type="term" value="C:centriole"/>
    <property type="evidence" value="ECO:0007669"/>
    <property type="project" value="TreeGrafter"/>
</dbReference>
<dbReference type="Ensembl" id="ENSSLUT00000036401.1">
    <property type="protein sequence ID" value="ENSSLUP00000035304.1"/>
    <property type="gene ID" value="ENSSLUG00000015684.1"/>
</dbReference>
<dbReference type="GO" id="GO:0007099">
    <property type="term" value="P:centriole replication"/>
    <property type="evidence" value="ECO:0007669"/>
    <property type="project" value="TreeGrafter"/>
</dbReference>
<dbReference type="PANTHER" id="PTHR31691">
    <property type="entry name" value="ROTATIN"/>
    <property type="match status" value="1"/>
</dbReference>
<keyword evidence="4" id="KW-1185">Reference proteome</keyword>
<evidence type="ECO:0000313" key="3">
    <source>
        <dbReference type="Ensembl" id="ENSSLUP00000035304.1"/>
    </source>
</evidence>
<feature type="compositionally biased region" description="Polar residues" evidence="1">
    <location>
        <begin position="315"/>
        <end position="328"/>
    </location>
</feature>
<feature type="region of interest" description="Disordered" evidence="1">
    <location>
        <begin position="253"/>
        <end position="329"/>
    </location>
</feature>
<protein>
    <submittedName>
        <fullName evidence="3">Rotatin</fullName>
    </submittedName>
</protein>
<dbReference type="GeneTree" id="ENSGT00640000091535"/>